<dbReference type="CDD" id="cd07185">
    <property type="entry name" value="OmpA_C-like"/>
    <property type="match status" value="1"/>
</dbReference>
<gene>
    <name evidence="8" type="primary">psaB</name>
    <name evidence="8" type="ORF">DSM25559_2202</name>
</gene>
<dbReference type="PANTHER" id="PTHR30329:SF21">
    <property type="entry name" value="LIPOPROTEIN YIAD-RELATED"/>
    <property type="match status" value="1"/>
</dbReference>
<dbReference type="GO" id="GO:0009279">
    <property type="term" value="C:cell outer membrane"/>
    <property type="evidence" value="ECO:0007669"/>
    <property type="project" value="UniProtKB-SubCell"/>
</dbReference>
<reference evidence="9" key="1">
    <citation type="submission" date="2016-10" db="EMBL/GenBank/DDBJ databases">
        <authorList>
            <person name="Wibberg D."/>
        </authorList>
    </citation>
    <scope>NUCLEOTIDE SEQUENCE [LARGE SCALE GENOMIC DNA]</scope>
</reference>
<feature type="domain" description="OmpA-like" evidence="7">
    <location>
        <begin position="90"/>
        <end position="211"/>
    </location>
</feature>
<evidence type="ECO:0000256" key="6">
    <source>
        <dbReference type="SAM" id="SignalP"/>
    </source>
</evidence>
<dbReference type="GO" id="GO:0016491">
    <property type="term" value="F:oxidoreductase activity"/>
    <property type="evidence" value="ECO:0007669"/>
    <property type="project" value="UniProtKB-KW"/>
</dbReference>
<organism evidence="8 9">
    <name type="scientific">Agrobacterium rosae</name>
    <dbReference type="NCBI Taxonomy" id="1972867"/>
    <lineage>
        <taxon>Bacteria</taxon>
        <taxon>Pseudomonadati</taxon>
        <taxon>Pseudomonadota</taxon>
        <taxon>Alphaproteobacteria</taxon>
        <taxon>Hyphomicrobiales</taxon>
        <taxon>Rhizobiaceae</taxon>
        <taxon>Rhizobium/Agrobacterium group</taxon>
        <taxon>Agrobacterium</taxon>
    </lineage>
</organism>
<keyword evidence="3" id="KW-0998">Cell outer membrane</keyword>
<comment type="subcellular location">
    <subcellularLocation>
        <location evidence="1">Cell outer membrane</location>
    </subcellularLocation>
</comment>
<keyword evidence="6" id="KW-0732">Signal</keyword>
<evidence type="ECO:0000256" key="5">
    <source>
        <dbReference type="SAM" id="MobiDB-lite"/>
    </source>
</evidence>
<feature type="compositionally biased region" description="Basic and acidic residues" evidence="5">
    <location>
        <begin position="202"/>
        <end position="211"/>
    </location>
</feature>
<dbReference type="Gene3D" id="3.30.1330.60">
    <property type="entry name" value="OmpA-like domain"/>
    <property type="match status" value="1"/>
</dbReference>
<feature type="region of interest" description="Disordered" evidence="5">
    <location>
        <begin position="176"/>
        <end position="211"/>
    </location>
</feature>
<protein>
    <submittedName>
        <fullName evidence="8">Photosystem I P700 chlorophyll a apoprotein A2</fullName>
        <ecNumber evidence="8">1.97.1.12</ecNumber>
    </submittedName>
</protein>
<feature type="chain" id="PRO_5013181592" evidence="6">
    <location>
        <begin position="18"/>
        <end position="211"/>
    </location>
</feature>
<name>A0A1R3TM21_9HYPH</name>
<feature type="signal peptide" evidence="6">
    <location>
        <begin position="1"/>
        <end position="17"/>
    </location>
</feature>
<accession>A0A1R3TM21</accession>
<dbReference type="PANTHER" id="PTHR30329">
    <property type="entry name" value="STATOR ELEMENT OF FLAGELLAR MOTOR COMPLEX"/>
    <property type="match status" value="1"/>
</dbReference>
<dbReference type="RefSeq" id="WP_083731454.1">
    <property type="nucleotide sequence ID" value="NZ_FMUE01000004.1"/>
</dbReference>
<dbReference type="STRING" id="1907666.DSM25559_2202"/>
<dbReference type="InterPro" id="IPR050330">
    <property type="entry name" value="Bact_OuterMem_StrucFunc"/>
</dbReference>
<evidence type="ECO:0000259" key="7">
    <source>
        <dbReference type="PROSITE" id="PS51123"/>
    </source>
</evidence>
<keyword evidence="8" id="KW-0560">Oxidoreductase</keyword>
<dbReference type="SUPFAM" id="SSF103088">
    <property type="entry name" value="OmpA-like"/>
    <property type="match status" value="1"/>
</dbReference>
<dbReference type="PRINTS" id="PR01021">
    <property type="entry name" value="OMPADOMAIN"/>
</dbReference>
<evidence type="ECO:0000256" key="3">
    <source>
        <dbReference type="ARBA" id="ARBA00023237"/>
    </source>
</evidence>
<proteinExistence type="predicted"/>
<dbReference type="InterPro" id="IPR006664">
    <property type="entry name" value="OMP_bac"/>
</dbReference>
<dbReference type="EC" id="1.97.1.12" evidence="8"/>
<dbReference type="InterPro" id="IPR006665">
    <property type="entry name" value="OmpA-like"/>
</dbReference>
<sequence>MRVAFCLALLLATPATASVYTVTTGIGSVSDQQSTFEEMTFPASSFAEQEEPSTGDFSSQASTFELQDMDEDTRVKTQISLTELGARQEDGRIIVNLPSDVLFDFDKSEIRADARSALTKLAQVLSAMDKSDVQIIGHTDAKGSDAYNDRLSERRAASVKDWLSEYGVMSKMTTEGKGERFPVAPNQTMSGGDDPQGRQKNRRVEFIIGER</sequence>
<evidence type="ECO:0000256" key="1">
    <source>
        <dbReference type="ARBA" id="ARBA00004442"/>
    </source>
</evidence>
<evidence type="ECO:0000256" key="2">
    <source>
        <dbReference type="ARBA" id="ARBA00023136"/>
    </source>
</evidence>
<evidence type="ECO:0000313" key="8">
    <source>
        <dbReference type="EMBL" id="SCX22114.1"/>
    </source>
</evidence>
<evidence type="ECO:0000256" key="4">
    <source>
        <dbReference type="PROSITE-ProRule" id="PRU00473"/>
    </source>
</evidence>
<dbReference type="PROSITE" id="PS51123">
    <property type="entry name" value="OMPA_2"/>
    <property type="match status" value="1"/>
</dbReference>
<keyword evidence="2 4" id="KW-0472">Membrane</keyword>
<dbReference type="EMBL" id="FMUE01000004">
    <property type="protein sequence ID" value="SCX22114.1"/>
    <property type="molecule type" value="Genomic_DNA"/>
</dbReference>
<dbReference type="Proteomes" id="UP000187891">
    <property type="component" value="Unassembled WGS sequence"/>
</dbReference>
<dbReference type="Pfam" id="PF00691">
    <property type="entry name" value="OmpA"/>
    <property type="match status" value="1"/>
</dbReference>
<evidence type="ECO:0000313" key="9">
    <source>
        <dbReference type="Proteomes" id="UP000187891"/>
    </source>
</evidence>
<dbReference type="InterPro" id="IPR036737">
    <property type="entry name" value="OmpA-like_sf"/>
</dbReference>
<dbReference type="AlphaFoldDB" id="A0A1R3TM21"/>